<keyword evidence="8" id="KW-0067">ATP-binding</keyword>
<reference evidence="15" key="1">
    <citation type="submission" date="2019-11" db="EMBL/GenBank/DDBJ databases">
        <title>Isolation and characterization of two novel species in the genus Thiomicrorhabdus.</title>
        <authorList>
            <person name="Mochizuki J."/>
            <person name="Kojima H."/>
            <person name="Fukui M."/>
        </authorList>
    </citation>
    <scope>NUCLEOTIDE SEQUENCE [LARGE SCALE GENOMIC DNA]</scope>
    <source>
        <strain evidence="15">AkT22</strain>
    </source>
</reference>
<dbReference type="AlphaFoldDB" id="A0A6F8PPJ2"/>
<dbReference type="GO" id="GO:0016301">
    <property type="term" value="F:kinase activity"/>
    <property type="evidence" value="ECO:0007669"/>
    <property type="project" value="UniProtKB-KW"/>
</dbReference>
<keyword evidence="5" id="KW-0808">Transferase</keyword>
<dbReference type="GO" id="GO:0005524">
    <property type="term" value="F:ATP binding"/>
    <property type="evidence" value="ECO:0007669"/>
    <property type="project" value="UniProtKB-KW"/>
</dbReference>
<evidence type="ECO:0000256" key="11">
    <source>
        <dbReference type="ARBA" id="ARBA00029766"/>
    </source>
</evidence>
<evidence type="ECO:0000256" key="2">
    <source>
        <dbReference type="ARBA" id="ARBA00005810"/>
    </source>
</evidence>
<keyword evidence="6" id="KW-0547">Nucleotide-binding</keyword>
<organism evidence="14 15">
    <name type="scientific">Thiosulfativibrio zosterae</name>
    <dbReference type="NCBI Taxonomy" id="2675053"/>
    <lineage>
        <taxon>Bacteria</taxon>
        <taxon>Pseudomonadati</taxon>
        <taxon>Pseudomonadota</taxon>
        <taxon>Gammaproteobacteria</taxon>
        <taxon>Thiotrichales</taxon>
        <taxon>Piscirickettsiaceae</taxon>
        <taxon>Thiosulfativibrio</taxon>
    </lineage>
</organism>
<dbReference type="Gene3D" id="3.30.70.560">
    <property type="entry name" value="7,8-Dihydro-6-hydroxymethylpterin-pyrophosphokinase HPPK"/>
    <property type="match status" value="1"/>
</dbReference>
<dbReference type="Proteomes" id="UP000501466">
    <property type="component" value="Chromosome"/>
</dbReference>
<sequence>MTAVKSTAVIGLGGNLENPQTQVQRAIQALAELPQTQLLKASRLYASKPQGPQDQPDFINAVAIVQTALSPFDLLAACQGLESTLGKRKVRHWGERLIDLDILLYDDVCLKTPQLTLPHAFLAQRDFVLLPLQEIWPDCDIVNLGKVTDLVNNLTETFVLPIDPLIEKPPLDPL</sequence>
<dbReference type="Pfam" id="PF01288">
    <property type="entry name" value="HPPK"/>
    <property type="match status" value="1"/>
</dbReference>
<dbReference type="GO" id="GO:0046654">
    <property type="term" value="P:tetrahydrofolate biosynthetic process"/>
    <property type="evidence" value="ECO:0007669"/>
    <property type="project" value="UniProtKB-UniPathway"/>
</dbReference>
<evidence type="ECO:0000256" key="3">
    <source>
        <dbReference type="ARBA" id="ARBA00013253"/>
    </source>
</evidence>
<protein>
    <recommendedName>
        <fullName evidence="4">2-amino-4-hydroxy-6-hydroxymethyldihydropteridine pyrophosphokinase</fullName>
        <ecNumber evidence="3">2.7.6.3</ecNumber>
    </recommendedName>
    <alternativeName>
        <fullName evidence="11">6-hydroxymethyl-7,8-dihydropterin pyrophosphokinase</fullName>
    </alternativeName>
    <alternativeName>
        <fullName evidence="12">7,8-dihydro-6-hydroxymethylpterin-pyrophosphokinase</fullName>
    </alternativeName>
</protein>
<evidence type="ECO:0000313" key="14">
    <source>
        <dbReference type="EMBL" id="BBP44042.1"/>
    </source>
</evidence>
<dbReference type="GO" id="GO:0003848">
    <property type="term" value="F:2-amino-4-hydroxy-6-hydroxymethyldihydropteridine diphosphokinase activity"/>
    <property type="evidence" value="ECO:0007669"/>
    <property type="project" value="UniProtKB-EC"/>
</dbReference>
<dbReference type="InterPro" id="IPR035907">
    <property type="entry name" value="Hppk_sf"/>
</dbReference>
<dbReference type="RefSeq" id="WP_173291797.1">
    <property type="nucleotide sequence ID" value="NZ_AP021888.1"/>
</dbReference>
<evidence type="ECO:0000256" key="5">
    <source>
        <dbReference type="ARBA" id="ARBA00022679"/>
    </source>
</evidence>
<name>A0A6F8PPJ2_9GAMM</name>
<comment type="function">
    <text evidence="10">Catalyzes the transfer of pyrophosphate from adenosine triphosphate (ATP) to 6-hydroxymethyl-7,8-dihydropterin, an enzymatic step in folate biosynthesis pathway.</text>
</comment>
<evidence type="ECO:0000256" key="6">
    <source>
        <dbReference type="ARBA" id="ARBA00022741"/>
    </source>
</evidence>
<keyword evidence="15" id="KW-1185">Reference proteome</keyword>
<comment type="similarity">
    <text evidence="2">Belongs to the HPPK family.</text>
</comment>
<dbReference type="CDD" id="cd00483">
    <property type="entry name" value="HPPK"/>
    <property type="match status" value="1"/>
</dbReference>
<dbReference type="EMBL" id="AP021888">
    <property type="protein sequence ID" value="BBP44042.1"/>
    <property type="molecule type" value="Genomic_DNA"/>
</dbReference>
<keyword evidence="9" id="KW-0289">Folate biosynthesis</keyword>
<evidence type="ECO:0000256" key="8">
    <source>
        <dbReference type="ARBA" id="ARBA00022840"/>
    </source>
</evidence>
<dbReference type="UniPathway" id="UPA00077">
    <property type="reaction ID" value="UER00155"/>
</dbReference>
<evidence type="ECO:0000256" key="4">
    <source>
        <dbReference type="ARBA" id="ARBA00016218"/>
    </source>
</evidence>
<comment type="pathway">
    <text evidence="1">Cofactor biosynthesis; tetrahydrofolate biosynthesis; 2-amino-4-hydroxy-6-hydroxymethyl-7,8-dihydropteridine diphosphate from 7,8-dihydroneopterin triphosphate: step 4/4.</text>
</comment>
<evidence type="ECO:0000256" key="1">
    <source>
        <dbReference type="ARBA" id="ARBA00005051"/>
    </source>
</evidence>
<evidence type="ECO:0000313" key="15">
    <source>
        <dbReference type="Proteomes" id="UP000501466"/>
    </source>
</evidence>
<dbReference type="PANTHER" id="PTHR43071">
    <property type="entry name" value="2-AMINO-4-HYDROXY-6-HYDROXYMETHYLDIHYDROPTERIDINE PYROPHOSPHOKINASE"/>
    <property type="match status" value="1"/>
</dbReference>
<evidence type="ECO:0000256" key="10">
    <source>
        <dbReference type="ARBA" id="ARBA00029409"/>
    </source>
</evidence>
<gene>
    <name evidence="14" type="primary">folK</name>
    <name evidence="14" type="ORF">THMIRHAT_17880</name>
</gene>
<evidence type="ECO:0000256" key="9">
    <source>
        <dbReference type="ARBA" id="ARBA00022909"/>
    </source>
</evidence>
<dbReference type="PROSITE" id="PS00794">
    <property type="entry name" value="HPPK"/>
    <property type="match status" value="1"/>
</dbReference>
<dbReference type="PANTHER" id="PTHR43071:SF1">
    <property type="entry name" value="2-AMINO-4-HYDROXY-6-HYDROXYMETHYLDIHYDROPTERIDINE PYROPHOSPHOKINASE"/>
    <property type="match status" value="1"/>
</dbReference>
<keyword evidence="7 14" id="KW-0418">Kinase</keyword>
<dbReference type="EC" id="2.7.6.3" evidence="3"/>
<dbReference type="KEGG" id="tzo:THMIRHAT_17880"/>
<evidence type="ECO:0000256" key="7">
    <source>
        <dbReference type="ARBA" id="ARBA00022777"/>
    </source>
</evidence>
<accession>A0A6F8PPJ2</accession>
<evidence type="ECO:0000259" key="13">
    <source>
        <dbReference type="PROSITE" id="PS00794"/>
    </source>
</evidence>
<evidence type="ECO:0000256" key="12">
    <source>
        <dbReference type="ARBA" id="ARBA00033413"/>
    </source>
</evidence>
<proteinExistence type="inferred from homology"/>
<feature type="domain" description="7,8-dihydro-6-hydroxymethylpterin-pyrophosphokinase" evidence="13">
    <location>
        <begin position="92"/>
        <end position="103"/>
    </location>
</feature>
<dbReference type="GO" id="GO:0046656">
    <property type="term" value="P:folic acid biosynthetic process"/>
    <property type="evidence" value="ECO:0007669"/>
    <property type="project" value="UniProtKB-KW"/>
</dbReference>
<dbReference type="InterPro" id="IPR000550">
    <property type="entry name" value="Hppk"/>
</dbReference>
<dbReference type="NCBIfam" id="TIGR01498">
    <property type="entry name" value="folK"/>
    <property type="match status" value="1"/>
</dbReference>
<dbReference type="SUPFAM" id="SSF55083">
    <property type="entry name" value="6-hydroxymethyl-7,8-dihydropterin pyrophosphokinase, HPPK"/>
    <property type="match status" value="1"/>
</dbReference>